<dbReference type="AlphaFoldDB" id="A0A0V1KHT8"/>
<name>A0A0V1KHT8_9BILA</name>
<dbReference type="EMBL" id="JYDW01002144">
    <property type="protein sequence ID" value="KRZ46815.1"/>
    <property type="molecule type" value="Genomic_DNA"/>
</dbReference>
<reference evidence="1 2" key="1">
    <citation type="submission" date="2015-05" db="EMBL/GenBank/DDBJ databases">
        <title>Evolution of Trichinella species and genotypes.</title>
        <authorList>
            <person name="Korhonen P.K."/>
            <person name="Edoardo P."/>
            <person name="Giuseppe L.R."/>
            <person name="Gasser R.B."/>
        </authorList>
    </citation>
    <scope>NUCLEOTIDE SEQUENCE [LARGE SCALE GENOMIC DNA]</scope>
    <source>
        <strain evidence="1">ISS10</strain>
    </source>
</reference>
<dbReference type="Proteomes" id="UP000054721">
    <property type="component" value="Unassembled WGS sequence"/>
</dbReference>
<evidence type="ECO:0000313" key="2">
    <source>
        <dbReference type="Proteomes" id="UP000054721"/>
    </source>
</evidence>
<protein>
    <submittedName>
        <fullName evidence="1">Uncharacterized protein</fullName>
    </submittedName>
</protein>
<keyword evidence="2" id="KW-1185">Reference proteome</keyword>
<comment type="caution">
    <text evidence="1">The sequence shown here is derived from an EMBL/GenBank/DDBJ whole genome shotgun (WGS) entry which is preliminary data.</text>
</comment>
<accession>A0A0V1KHT8</accession>
<organism evidence="1 2">
    <name type="scientific">Trichinella nativa</name>
    <dbReference type="NCBI Taxonomy" id="6335"/>
    <lineage>
        <taxon>Eukaryota</taxon>
        <taxon>Metazoa</taxon>
        <taxon>Ecdysozoa</taxon>
        <taxon>Nematoda</taxon>
        <taxon>Enoplea</taxon>
        <taxon>Dorylaimia</taxon>
        <taxon>Trichinellida</taxon>
        <taxon>Trichinellidae</taxon>
        <taxon>Trichinella</taxon>
    </lineage>
</organism>
<gene>
    <name evidence="1" type="ORF">T02_4702</name>
</gene>
<feature type="non-terminal residue" evidence="1">
    <location>
        <position position="1"/>
    </location>
</feature>
<sequence>LLTIEGIRLQRHYSMWWETITMQNFLLTIMRHQVFPV</sequence>
<evidence type="ECO:0000313" key="1">
    <source>
        <dbReference type="EMBL" id="KRZ46815.1"/>
    </source>
</evidence>
<proteinExistence type="predicted"/>